<accession>A0A0G2ERJ1</accession>
<reference evidence="2 3" key="1">
    <citation type="submission" date="2015-05" db="EMBL/GenBank/DDBJ databases">
        <title>Distinctive expansion of gene families associated with plant cell wall degradation and secondary metabolism in the genomes of grapevine trunk pathogens.</title>
        <authorList>
            <person name="Lawrence D.P."/>
            <person name="Travadon R."/>
            <person name="Rolshausen P.E."/>
            <person name="Baumgartner K."/>
        </authorList>
    </citation>
    <scope>NUCLEOTIDE SEQUENCE [LARGE SCALE GENOMIC DNA]</scope>
    <source>
        <strain evidence="2">UCRPC4</strain>
    </source>
</reference>
<sequence length="410" mass="47137">MAPNIKSLSPKQLQGLTKGPTTSITYRPYDEVETQVLYDNFPRNVLITFSKLFQAQFPPVRQVSVTDMTKPMAQTAVIVGGRIEAYREIFTWMLECCQGRGLQDFPRVQREMYWRYATVVEASQILQIDILLYEITERLTAIGRAQVHSEDVRKVFLTLPKGNIVRNLIIESIGNAILERRLKAWTVYNTVQEEFPDFEHGLDNYLASKEMDVQHEIKPAEHDWESGPCFLPVNDTRPSLSLNEEDIHARAQSIKDTEGRQYRSWVNAEKREKGYFNIGDYYGQSDSTKGRRPYIRKNLHFHKRSKSSRNSSSTHTSASTSSCVSGTISMPYRCGDSSRSNPDTYWHNRRDSFSTENNKGLGNNTETEDSGPKHKMIQPIHVRRGSKGKGRWAKLDLKDLDIDEEKFRVA</sequence>
<feature type="region of interest" description="Disordered" evidence="1">
    <location>
        <begin position="300"/>
        <end position="377"/>
    </location>
</feature>
<evidence type="ECO:0000313" key="2">
    <source>
        <dbReference type="EMBL" id="KKY24786.1"/>
    </source>
</evidence>
<feature type="compositionally biased region" description="Polar residues" evidence="1">
    <location>
        <begin position="354"/>
        <end position="365"/>
    </location>
</feature>
<evidence type="ECO:0000313" key="3">
    <source>
        <dbReference type="Proteomes" id="UP000053317"/>
    </source>
</evidence>
<dbReference type="AlphaFoldDB" id="A0A0G2ERJ1"/>
<evidence type="ECO:0000256" key="1">
    <source>
        <dbReference type="SAM" id="MobiDB-lite"/>
    </source>
</evidence>
<keyword evidence="3" id="KW-1185">Reference proteome</keyword>
<dbReference type="Proteomes" id="UP000053317">
    <property type="component" value="Unassembled WGS sequence"/>
</dbReference>
<reference evidence="2 3" key="2">
    <citation type="submission" date="2015-05" db="EMBL/GenBank/DDBJ databases">
        <authorList>
            <person name="Morales-Cruz A."/>
            <person name="Amrine K.C."/>
            <person name="Cantu D."/>
        </authorList>
    </citation>
    <scope>NUCLEOTIDE SEQUENCE [LARGE SCALE GENOMIC DNA]</scope>
    <source>
        <strain evidence="2">UCRPC4</strain>
    </source>
</reference>
<dbReference type="EMBL" id="LCWF01000056">
    <property type="protein sequence ID" value="KKY24786.1"/>
    <property type="molecule type" value="Genomic_DNA"/>
</dbReference>
<comment type="caution">
    <text evidence="2">The sequence shown here is derived from an EMBL/GenBank/DDBJ whole genome shotgun (WGS) entry which is preliminary data.</text>
</comment>
<gene>
    <name evidence="2" type="ORF">UCRPC4_g02316</name>
</gene>
<proteinExistence type="predicted"/>
<organism evidence="2 3">
    <name type="scientific">Phaeomoniella chlamydospora</name>
    <name type="common">Phaeoacremonium chlamydosporum</name>
    <dbReference type="NCBI Taxonomy" id="158046"/>
    <lineage>
        <taxon>Eukaryota</taxon>
        <taxon>Fungi</taxon>
        <taxon>Dikarya</taxon>
        <taxon>Ascomycota</taxon>
        <taxon>Pezizomycotina</taxon>
        <taxon>Eurotiomycetes</taxon>
        <taxon>Chaetothyriomycetidae</taxon>
        <taxon>Phaeomoniellales</taxon>
        <taxon>Phaeomoniellaceae</taxon>
        <taxon>Phaeomoniella</taxon>
    </lineage>
</organism>
<feature type="compositionally biased region" description="Low complexity" evidence="1">
    <location>
        <begin position="308"/>
        <end position="329"/>
    </location>
</feature>
<dbReference type="OrthoDB" id="4115494at2759"/>
<protein>
    <submittedName>
        <fullName evidence="2">Uncharacterized protein</fullName>
    </submittedName>
</protein>
<name>A0A0G2ERJ1_PHACM</name>